<accession>A0A0P0VDA5</accession>
<reference evidence="4 5" key="2">
    <citation type="journal article" date="2013" name="Plant Cell Physiol.">
        <title>Rice Annotation Project Database (RAP-DB): an integrative and interactive database for rice genomics.</title>
        <authorList>
            <person name="Sakai H."/>
            <person name="Lee S.S."/>
            <person name="Tanaka T."/>
            <person name="Numa H."/>
            <person name="Kim J."/>
            <person name="Kawahara Y."/>
            <person name="Wakimoto H."/>
            <person name="Yang C.C."/>
            <person name="Iwamoto M."/>
            <person name="Abe T."/>
            <person name="Yamada Y."/>
            <person name="Muto A."/>
            <person name="Inokuchi H."/>
            <person name="Ikemura T."/>
            <person name="Matsumoto T."/>
            <person name="Sasaki T."/>
            <person name="Itoh T."/>
        </authorList>
    </citation>
    <scope>NUCLEOTIDE SEQUENCE [LARGE SCALE GENOMIC DNA]</scope>
    <source>
        <strain evidence="5">cv. Nipponbare</strain>
    </source>
</reference>
<comment type="similarity">
    <text evidence="3">Belongs to the peptidase M18 family.</text>
</comment>
<gene>
    <name evidence="4" type="ordered locus">Os01g0967900</name>
    <name evidence="4" type="ORF">OSNPB_010967900</name>
</gene>
<evidence type="ECO:0000256" key="1">
    <source>
        <dbReference type="ARBA" id="ARBA00001335"/>
    </source>
</evidence>
<reference evidence="5" key="1">
    <citation type="journal article" date="2005" name="Nature">
        <title>The map-based sequence of the rice genome.</title>
        <authorList>
            <consortium name="International rice genome sequencing project (IRGSP)"/>
            <person name="Matsumoto T."/>
            <person name="Wu J."/>
            <person name="Kanamori H."/>
            <person name="Katayose Y."/>
            <person name="Fujisawa M."/>
            <person name="Namiki N."/>
            <person name="Mizuno H."/>
            <person name="Yamamoto K."/>
            <person name="Antonio B.A."/>
            <person name="Baba T."/>
            <person name="Sakata K."/>
            <person name="Nagamura Y."/>
            <person name="Aoki H."/>
            <person name="Arikawa K."/>
            <person name="Arita K."/>
            <person name="Bito T."/>
            <person name="Chiden Y."/>
            <person name="Fujitsuka N."/>
            <person name="Fukunaka R."/>
            <person name="Hamada M."/>
            <person name="Harada C."/>
            <person name="Hayashi A."/>
            <person name="Hijishita S."/>
            <person name="Honda M."/>
            <person name="Hosokawa S."/>
            <person name="Ichikawa Y."/>
            <person name="Idonuma A."/>
            <person name="Iijima M."/>
            <person name="Ikeda M."/>
            <person name="Ikeno M."/>
            <person name="Ito K."/>
            <person name="Ito S."/>
            <person name="Ito T."/>
            <person name="Ito Y."/>
            <person name="Ito Y."/>
            <person name="Iwabuchi A."/>
            <person name="Kamiya K."/>
            <person name="Karasawa W."/>
            <person name="Kurita K."/>
            <person name="Katagiri S."/>
            <person name="Kikuta A."/>
            <person name="Kobayashi H."/>
            <person name="Kobayashi N."/>
            <person name="Machita K."/>
            <person name="Maehara T."/>
            <person name="Masukawa M."/>
            <person name="Mizubayashi T."/>
            <person name="Mukai Y."/>
            <person name="Nagasaki H."/>
            <person name="Nagata Y."/>
            <person name="Naito S."/>
            <person name="Nakashima M."/>
            <person name="Nakama Y."/>
            <person name="Nakamichi Y."/>
            <person name="Nakamura M."/>
            <person name="Meguro A."/>
            <person name="Negishi M."/>
            <person name="Ohta I."/>
            <person name="Ohta T."/>
            <person name="Okamoto M."/>
            <person name="Ono N."/>
            <person name="Saji S."/>
            <person name="Sakaguchi M."/>
            <person name="Sakai K."/>
            <person name="Shibata M."/>
            <person name="Shimokawa T."/>
            <person name="Song J."/>
            <person name="Takazaki Y."/>
            <person name="Terasawa K."/>
            <person name="Tsugane M."/>
            <person name="Tsuji K."/>
            <person name="Ueda S."/>
            <person name="Waki K."/>
            <person name="Yamagata H."/>
            <person name="Yamamoto M."/>
            <person name="Yamamoto S."/>
            <person name="Yamane H."/>
            <person name="Yoshiki S."/>
            <person name="Yoshihara R."/>
            <person name="Yukawa K."/>
            <person name="Zhong H."/>
            <person name="Yano M."/>
            <person name="Yuan Q."/>
            <person name="Ouyang S."/>
            <person name="Liu J."/>
            <person name="Jones K.M."/>
            <person name="Gansberger K."/>
            <person name="Moffat K."/>
            <person name="Hill J."/>
            <person name="Bera J."/>
            <person name="Fadrosh D."/>
            <person name="Jin S."/>
            <person name="Johri S."/>
            <person name="Kim M."/>
            <person name="Overton L."/>
            <person name="Reardon M."/>
            <person name="Tsitrin T."/>
            <person name="Vuong H."/>
            <person name="Weaver B."/>
            <person name="Ciecko A."/>
            <person name="Tallon L."/>
            <person name="Jackson J."/>
            <person name="Pai G."/>
            <person name="Aken S.V."/>
            <person name="Utterback T."/>
            <person name="Reidmuller S."/>
            <person name="Feldblyum T."/>
            <person name="Hsiao J."/>
            <person name="Zismann V."/>
            <person name="Iobst S."/>
            <person name="de Vazeille A.R."/>
            <person name="Buell C.R."/>
            <person name="Ying K."/>
            <person name="Li Y."/>
            <person name="Lu T."/>
            <person name="Huang Y."/>
            <person name="Zhao Q."/>
            <person name="Feng Q."/>
            <person name="Zhang L."/>
            <person name="Zhu J."/>
            <person name="Weng Q."/>
            <person name="Mu J."/>
            <person name="Lu Y."/>
            <person name="Fan D."/>
            <person name="Liu Y."/>
            <person name="Guan J."/>
            <person name="Zhang Y."/>
            <person name="Yu S."/>
            <person name="Liu X."/>
            <person name="Zhang Y."/>
            <person name="Hong G."/>
            <person name="Han B."/>
            <person name="Choisne N."/>
            <person name="Demange N."/>
            <person name="Orjeda G."/>
            <person name="Samain S."/>
            <person name="Cattolico L."/>
            <person name="Pelletier E."/>
            <person name="Couloux A."/>
            <person name="Segurens B."/>
            <person name="Wincker P."/>
            <person name="D'Hont A."/>
            <person name="Scarpelli C."/>
            <person name="Weissenbach J."/>
            <person name="Salanoubat M."/>
            <person name="Quetier F."/>
            <person name="Yu Y."/>
            <person name="Kim H.R."/>
            <person name="Rambo T."/>
            <person name="Currie J."/>
            <person name="Collura K."/>
            <person name="Luo M."/>
            <person name="Yang T."/>
            <person name="Ammiraju J.S.S."/>
            <person name="Engler F."/>
            <person name="Soderlund C."/>
            <person name="Wing R.A."/>
            <person name="Palmer L.E."/>
            <person name="de la Bastide M."/>
            <person name="Spiegel L."/>
            <person name="Nascimento L."/>
            <person name="Zutavern T."/>
            <person name="O'Shaughnessy A."/>
            <person name="Dike S."/>
            <person name="Dedhia N."/>
            <person name="Preston R."/>
            <person name="Balija V."/>
            <person name="McCombie W.R."/>
            <person name="Chow T."/>
            <person name="Chen H."/>
            <person name="Chung M."/>
            <person name="Chen C."/>
            <person name="Shaw J."/>
            <person name="Wu H."/>
            <person name="Hsiao K."/>
            <person name="Chao Y."/>
            <person name="Chu M."/>
            <person name="Cheng C."/>
            <person name="Hour A."/>
            <person name="Lee P."/>
            <person name="Lin S."/>
            <person name="Lin Y."/>
            <person name="Liou J."/>
            <person name="Liu S."/>
            <person name="Hsing Y."/>
            <person name="Raghuvanshi S."/>
            <person name="Mohanty A."/>
            <person name="Bharti A.K."/>
            <person name="Gaur A."/>
            <person name="Gupta V."/>
            <person name="Kumar D."/>
            <person name="Ravi V."/>
            <person name="Vij S."/>
            <person name="Kapur A."/>
            <person name="Khurana P."/>
            <person name="Khurana P."/>
            <person name="Khurana J.P."/>
            <person name="Tyagi A.K."/>
            <person name="Gaikwad K."/>
            <person name="Singh A."/>
            <person name="Dalal V."/>
            <person name="Srivastava S."/>
            <person name="Dixit A."/>
            <person name="Pal A.K."/>
            <person name="Ghazi I.A."/>
            <person name="Yadav M."/>
            <person name="Pandit A."/>
            <person name="Bhargava A."/>
            <person name="Sureshbabu K."/>
            <person name="Batra K."/>
            <person name="Sharma T.R."/>
            <person name="Mohapatra T."/>
            <person name="Singh N.K."/>
            <person name="Messing J."/>
            <person name="Nelson A.B."/>
            <person name="Fuks G."/>
            <person name="Kavchok S."/>
            <person name="Keizer G."/>
            <person name="Linton E."/>
            <person name="Llaca V."/>
            <person name="Song R."/>
            <person name="Tanyolac B."/>
            <person name="Young S."/>
            <person name="Ho-Il K."/>
            <person name="Hahn J.H."/>
            <person name="Sangsakoo G."/>
            <person name="Vanavichit A."/>
            <person name="de Mattos Luiz.A.T."/>
            <person name="Zimmer P.D."/>
            <person name="Malone G."/>
            <person name="Dellagostin O."/>
            <person name="de Oliveira A.C."/>
            <person name="Bevan M."/>
            <person name="Bancroft I."/>
            <person name="Minx P."/>
            <person name="Cordum H."/>
            <person name="Wilson R."/>
            <person name="Cheng Z."/>
            <person name="Jin W."/>
            <person name="Jiang J."/>
            <person name="Leong S.A."/>
            <person name="Iwama H."/>
            <person name="Gojobori T."/>
            <person name="Itoh T."/>
            <person name="Niimura Y."/>
            <person name="Fujii Y."/>
            <person name="Habara T."/>
            <person name="Sakai H."/>
            <person name="Sato Y."/>
            <person name="Wilson G."/>
            <person name="Kumar K."/>
            <person name="McCouch S."/>
            <person name="Juretic N."/>
            <person name="Hoen D."/>
            <person name="Wright S."/>
            <person name="Bruskiewich R."/>
            <person name="Bureau T."/>
            <person name="Miyao A."/>
            <person name="Hirochika H."/>
            <person name="Nishikawa T."/>
            <person name="Kadowaki K."/>
            <person name="Sugiura M."/>
            <person name="Burr B."/>
            <person name="Sasaki T."/>
        </authorList>
    </citation>
    <scope>NUCLEOTIDE SEQUENCE [LARGE SCALE GENOMIC DNA]</scope>
    <source>
        <strain evidence="5">cv. Nipponbare</strain>
    </source>
</reference>
<protein>
    <recommendedName>
        <fullName evidence="2">aspartyl aminopeptidase</fullName>
        <ecNumber evidence="2">3.4.11.21</ecNumber>
    </recommendedName>
</protein>
<dbReference type="InterPro" id="IPR001948">
    <property type="entry name" value="Peptidase_M18"/>
</dbReference>
<evidence type="ECO:0000256" key="3">
    <source>
        <dbReference type="RuleBase" id="RU004386"/>
    </source>
</evidence>
<dbReference type="PANTHER" id="PTHR28570:SF3">
    <property type="entry name" value="ASPARTYL AMINOPEPTIDASE"/>
    <property type="match status" value="1"/>
</dbReference>
<dbReference type="GO" id="GO:0004177">
    <property type="term" value="F:aminopeptidase activity"/>
    <property type="evidence" value="ECO:0007669"/>
    <property type="project" value="UniProtKB-KW"/>
</dbReference>
<evidence type="ECO:0007829" key="7">
    <source>
        <dbReference type="ProteomicsDB" id="A0A0P0VDA5"/>
    </source>
</evidence>
<dbReference type="EMBL" id="AP014957">
    <property type="protein sequence ID" value="BAS76400.1"/>
    <property type="molecule type" value="Genomic_DNA"/>
</dbReference>
<keyword evidence="3" id="KW-0645">Protease</keyword>
<dbReference type="PANTHER" id="PTHR28570">
    <property type="entry name" value="ASPARTYL AMINOPEPTIDASE"/>
    <property type="match status" value="1"/>
</dbReference>
<keyword evidence="3" id="KW-0862">Zinc</keyword>
<comment type="catalytic activity">
    <reaction evidence="1">
        <text>Release of an N-terminal aspartate or glutamate from a peptide, with a preference for aspartate.</text>
        <dbReference type="EC" id="3.4.11.21"/>
    </reaction>
</comment>
<evidence type="ECO:0000313" key="5">
    <source>
        <dbReference type="Proteomes" id="UP000059680"/>
    </source>
</evidence>
<dbReference type="Gene3D" id="3.40.630.10">
    <property type="entry name" value="Zn peptidases"/>
    <property type="match status" value="1"/>
</dbReference>
<keyword evidence="6 7" id="KW-1267">Proteomics identification</keyword>
<evidence type="ECO:0007829" key="6">
    <source>
        <dbReference type="PeptideAtlas" id="A0A0P0VDA5"/>
    </source>
</evidence>
<name>A0A0P0VDA5_ORYSJ</name>
<keyword evidence="3" id="KW-0482">Metalloprotease</keyword>
<dbReference type="Gramene" id="Os01t0967900-01">
    <property type="protein sequence ID" value="Os01t0967900-01"/>
    <property type="gene ID" value="Os01g0967900"/>
</dbReference>
<evidence type="ECO:0000256" key="2">
    <source>
        <dbReference type="ARBA" id="ARBA00011965"/>
    </source>
</evidence>
<keyword evidence="5" id="KW-1185">Reference proteome</keyword>
<dbReference type="GO" id="GO:0006508">
    <property type="term" value="P:proteolysis"/>
    <property type="evidence" value="ECO:0007669"/>
    <property type="project" value="UniProtKB-KW"/>
</dbReference>
<keyword evidence="3" id="KW-0479">Metal-binding</keyword>
<dbReference type="GO" id="GO:0008270">
    <property type="term" value="F:zinc ion binding"/>
    <property type="evidence" value="ECO:0007669"/>
    <property type="project" value="InterPro"/>
</dbReference>
<dbReference type="SUPFAM" id="SSF101821">
    <property type="entry name" value="Aminopeptidase/glucanase lid domain"/>
    <property type="match status" value="1"/>
</dbReference>
<evidence type="ECO:0000313" key="4">
    <source>
        <dbReference type="EMBL" id="BAS76400.1"/>
    </source>
</evidence>
<keyword evidence="3" id="KW-0378">Hydrolase</keyword>
<reference evidence="4 5" key="3">
    <citation type="journal article" date="2013" name="Rice">
        <title>Improvement of the Oryza sativa Nipponbare reference genome using next generation sequence and optical map data.</title>
        <authorList>
            <person name="Kawahara Y."/>
            <person name="de la Bastide M."/>
            <person name="Hamilton J.P."/>
            <person name="Kanamori H."/>
            <person name="McCombie W.R."/>
            <person name="Ouyang S."/>
            <person name="Schwartz D.C."/>
            <person name="Tanaka T."/>
            <person name="Wu J."/>
            <person name="Zhou S."/>
            <person name="Childs K.L."/>
            <person name="Davidson R.M."/>
            <person name="Lin H."/>
            <person name="Quesada-Ocampo L."/>
            <person name="Vaillancourt B."/>
            <person name="Sakai H."/>
            <person name="Lee S.S."/>
            <person name="Kim J."/>
            <person name="Numa H."/>
            <person name="Itoh T."/>
            <person name="Buell C.R."/>
            <person name="Matsumoto T."/>
        </authorList>
    </citation>
    <scope>NUCLEOTIDE SEQUENCE [LARGE SCALE GENOMIC DNA]</scope>
    <source>
        <strain evidence="5">cv. Nipponbare</strain>
    </source>
</reference>
<dbReference type="EC" id="3.4.11.21" evidence="2"/>
<dbReference type="AlphaFoldDB" id="A0A0P0VDA5"/>
<sequence length="233" mass="25828">MALLRAHHLLLMRPRAAFSSRPPPLSSSPCRRALPTTAIASRLLCSHHASSPPEDASASASPSIVADLLDYLNESWTQFHATAEAKRQLLDAGFTLLSENDDWDLQPGGRYFFTRNMSCLIAFAVGEKYKLGNGFNIIAAHTDSPCLKLKPRSASFKSGHQMVNVQTYGGGLWHTWFDRDLTLAGRVILKDADGSFKHELVKVSRPLIRVPTLAIHLDRLFLIPSFTDLFSEN</sequence>
<dbReference type="ExpressionAtlas" id="A0A0P0VDA5">
    <property type="expression patterns" value="baseline and differential"/>
</dbReference>
<keyword evidence="3" id="KW-0031">Aminopeptidase</keyword>
<dbReference type="Proteomes" id="UP000059680">
    <property type="component" value="Chromosome 1"/>
</dbReference>
<proteinExistence type="evidence at protein level"/>
<dbReference type="PRINTS" id="PR00932">
    <property type="entry name" value="AMINO1PTASE"/>
</dbReference>
<dbReference type="GO" id="GO:0008237">
    <property type="term" value="F:metallopeptidase activity"/>
    <property type="evidence" value="ECO:0007669"/>
    <property type="project" value="UniProtKB-KW"/>
</dbReference>
<dbReference type="SUPFAM" id="SSF53187">
    <property type="entry name" value="Zn-dependent exopeptidases"/>
    <property type="match status" value="1"/>
</dbReference>
<dbReference type="Pfam" id="PF02127">
    <property type="entry name" value="Peptidase_M18"/>
    <property type="match status" value="1"/>
</dbReference>
<organism evidence="4 5">
    <name type="scientific">Oryza sativa subsp. japonica</name>
    <name type="common">Rice</name>
    <dbReference type="NCBI Taxonomy" id="39947"/>
    <lineage>
        <taxon>Eukaryota</taxon>
        <taxon>Viridiplantae</taxon>
        <taxon>Streptophyta</taxon>
        <taxon>Embryophyta</taxon>
        <taxon>Tracheophyta</taxon>
        <taxon>Spermatophyta</taxon>
        <taxon>Magnoliopsida</taxon>
        <taxon>Liliopsida</taxon>
        <taxon>Poales</taxon>
        <taxon>Poaceae</taxon>
        <taxon>BOP clade</taxon>
        <taxon>Oryzoideae</taxon>
        <taxon>Oryzeae</taxon>
        <taxon>Oryzinae</taxon>
        <taxon>Oryza</taxon>
        <taxon>Oryza sativa</taxon>
    </lineage>
</organism>